<accession>E2A9K3</accession>
<dbReference type="AlphaFoldDB" id="E2A9K3"/>
<reference evidence="1 2" key="1">
    <citation type="journal article" date="2010" name="Science">
        <title>Genomic comparison of the ants Camponotus floridanus and Harpegnathos saltator.</title>
        <authorList>
            <person name="Bonasio R."/>
            <person name="Zhang G."/>
            <person name="Ye C."/>
            <person name="Mutti N.S."/>
            <person name="Fang X."/>
            <person name="Qin N."/>
            <person name="Donahue G."/>
            <person name="Yang P."/>
            <person name="Li Q."/>
            <person name="Li C."/>
            <person name="Zhang P."/>
            <person name="Huang Z."/>
            <person name="Berger S.L."/>
            <person name="Reinberg D."/>
            <person name="Wang J."/>
            <person name="Liebig J."/>
        </authorList>
    </citation>
    <scope>NUCLEOTIDE SEQUENCE [LARGE SCALE GENOMIC DNA]</scope>
    <source>
        <strain evidence="2">C129</strain>
    </source>
</reference>
<dbReference type="Proteomes" id="UP000000311">
    <property type="component" value="Unassembled WGS sequence"/>
</dbReference>
<dbReference type="EMBL" id="GL437917">
    <property type="protein sequence ID" value="EFN69893.1"/>
    <property type="molecule type" value="Genomic_DNA"/>
</dbReference>
<organism evidence="2">
    <name type="scientific">Camponotus floridanus</name>
    <name type="common">Florida carpenter ant</name>
    <dbReference type="NCBI Taxonomy" id="104421"/>
    <lineage>
        <taxon>Eukaryota</taxon>
        <taxon>Metazoa</taxon>
        <taxon>Ecdysozoa</taxon>
        <taxon>Arthropoda</taxon>
        <taxon>Hexapoda</taxon>
        <taxon>Insecta</taxon>
        <taxon>Pterygota</taxon>
        <taxon>Neoptera</taxon>
        <taxon>Endopterygota</taxon>
        <taxon>Hymenoptera</taxon>
        <taxon>Apocrita</taxon>
        <taxon>Aculeata</taxon>
        <taxon>Formicoidea</taxon>
        <taxon>Formicidae</taxon>
        <taxon>Formicinae</taxon>
        <taxon>Camponotus</taxon>
    </lineage>
</organism>
<evidence type="ECO:0000313" key="1">
    <source>
        <dbReference type="EMBL" id="EFN69893.1"/>
    </source>
</evidence>
<sequence length="159" mass="17663">MASKGLHATTFFGSAKIDYVEHVDIGETKKHDDLGDEEDNEHGGGRKWKCVVARGWSIGNVKCRLRGLTTTVDRFLFRFNYRNASDHDKFTTRCVAKIRIDPYSGVMFVSRAVRLTSLPGAITAMVDGTAFIKKSFTMTVSIFPDKDNDVSTLPTPLVA</sequence>
<dbReference type="InParanoid" id="E2A9K3"/>
<name>E2A9K3_CAMFO</name>
<gene>
    <name evidence="1" type="ORF">EAG_10855</name>
</gene>
<evidence type="ECO:0000313" key="2">
    <source>
        <dbReference type="Proteomes" id="UP000000311"/>
    </source>
</evidence>
<proteinExistence type="predicted"/>
<keyword evidence="2" id="KW-1185">Reference proteome</keyword>
<protein>
    <submittedName>
        <fullName evidence="1">Uncharacterized protein</fullName>
    </submittedName>
</protein>